<proteinExistence type="predicted"/>
<name>R0LHJ4_ANAPL</name>
<dbReference type="AlphaFoldDB" id="R0LHJ4"/>
<sequence length="545" mass="59856">MARNKAFSVLAAPVPFTGVQSRTHLTQTQLRMETISHRFYSHFLKKAALPWAAPSGTRRQCSALCRGLVPGDVRLGQARAALILHGSHKHQQCETLTQEPRGADGPTGGTTSHRCHTAAGLSPSDTEILAVKAKIQLGAQQHAQVQMTSESSRGQGGDCAPFAFSRVKAFLVIETCSGNVREERALSRNTSSAIGQRRFYPAGPGDEDASELLADWEFPHGRIAALIKSDLMPANNKYISNDTTPHYVLSYFVCSQRTRDQAVRGSSERKNSSRLPSEDLRPLRLLFGKAERKQESRTLNVAARLQRLVLGLWEAGRRGSATGTGRTPTDTHLFNDTCISGQISEFQRTTFITKYEKSVTAVSQLSGWSSWLALAPHVTEIPFVSEHKKAENGCETICLTESGLERFLLNQSLPEHSEKKRSRRAIGIEDRVSSYCTGKQSQDFVSTFQEGLRGRVVNIYQGMGKGKREVKADVEAQKELEEKFSRACFVWKGPAAHGGEDPDAGSGPSPTLGPAPTCRLGYTDKQKSLILNHIEMQAPNTHRSS</sequence>
<evidence type="ECO:0000313" key="2">
    <source>
        <dbReference type="EMBL" id="EOB05154.1"/>
    </source>
</evidence>
<accession>R0LHJ4</accession>
<organism evidence="2 3">
    <name type="scientific">Anas platyrhynchos</name>
    <name type="common">Mallard</name>
    <name type="synonym">Anas boschas</name>
    <dbReference type="NCBI Taxonomy" id="8839"/>
    <lineage>
        <taxon>Eukaryota</taxon>
        <taxon>Metazoa</taxon>
        <taxon>Chordata</taxon>
        <taxon>Craniata</taxon>
        <taxon>Vertebrata</taxon>
        <taxon>Euteleostomi</taxon>
        <taxon>Archelosauria</taxon>
        <taxon>Archosauria</taxon>
        <taxon>Dinosauria</taxon>
        <taxon>Saurischia</taxon>
        <taxon>Theropoda</taxon>
        <taxon>Coelurosauria</taxon>
        <taxon>Aves</taxon>
        <taxon>Neognathae</taxon>
        <taxon>Galloanserae</taxon>
        <taxon>Anseriformes</taxon>
        <taxon>Anatidae</taxon>
        <taxon>Anatinae</taxon>
        <taxon>Anas</taxon>
    </lineage>
</organism>
<feature type="region of interest" description="Disordered" evidence="1">
    <location>
        <begin position="92"/>
        <end position="119"/>
    </location>
</feature>
<gene>
    <name evidence="2" type="ORF">Anapl_03920</name>
</gene>
<dbReference type="EMBL" id="KB742712">
    <property type="protein sequence ID" value="EOB05154.1"/>
    <property type="molecule type" value="Genomic_DNA"/>
</dbReference>
<protein>
    <submittedName>
        <fullName evidence="2">Uncharacterized protein</fullName>
    </submittedName>
</protein>
<feature type="region of interest" description="Disordered" evidence="1">
    <location>
        <begin position="495"/>
        <end position="519"/>
    </location>
</feature>
<evidence type="ECO:0000313" key="3">
    <source>
        <dbReference type="Proteomes" id="UP000296049"/>
    </source>
</evidence>
<evidence type="ECO:0000256" key="1">
    <source>
        <dbReference type="SAM" id="MobiDB-lite"/>
    </source>
</evidence>
<keyword evidence="3" id="KW-1185">Reference proteome</keyword>
<reference evidence="3" key="1">
    <citation type="journal article" date="2013" name="Nat. Genet.">
        <title>The duck genome and transcriptome provide insight into an avian influenza virus reservoir species.</title>
        <authorList>
            <person name="Huang Y."/>
            <person name="Li Y."/>
            <person name="Burt D.W."/>
            <person name="Chen H."/>
            <person name="Zhang Y."/>
            <person name="Qian W."/>
            <person name="Kim H."/>
            <person name="Gan S."/>
            <person name="Zhao Y."/>
            <person name="Li J."/>
            <person name="Yi K."/>
            <person name="Feng H."/>
            <person name="Zhu P."/>
            <person name="Li B."/>
            <person name="Liu Q."/>
            <person name="Fairley S."/>
            <person name="Magor K.E."/>
            <person name="Du Z."/>
            <person name="Hu X."/>
            <person name="Goodman L."/>
            <person name="Tafer H."/>
            <person name="Vignal A."/>
            <person name="Lee T."/>
            <person name="Kim K.W."/>
            <person name="Sheng Z."/>
            <person name="An Y."/>
            <person name="Searle S."/>
            <person name="Herrero J."/>
            <person name="Groenen M.A."/>
            <person name="Crooijmans R.P."/>
            <person name="Faraut T."/>
            <person name="Cai Q."/>
            <person name="Webster R.G."/>
            <person name="Aldridge J.R."/>
            <person name="Warren W.C."/>
            <person name="Bartschat S."/>
            <person name="Kehr S."/>
            <person name="Marz M."/>
            <person name="Stadler P.F."/>
            <person name="Smith J."/>
            <person name="Kraus R.H."/>
            <person name="Zhao Y."/>
            <person name="Ren L."/>
            <person name="Fei J."/>
            <person name="Morisson M."/>
            <person name="Kaiser P."/>
            <person name="Griffin D.K."/>
            <person name="Rao M."/>
            <person name="Pitel F."/>
            <person name="Wang J."/>
            <person name="Li N."/>
        </authorList>
    </citation>
    <scope>NUCLEOTIDE SEQUENCE [LARGE SCALE GENOMIC DNA]</scope>
</reference>
<dbReference type="Proteomes" id="UP000296049">
    <property type="component" value="Unassembled WGS sequence"/>
</dbReference>